<evidence type="ECO:0000313" key="1">
    <source>
        <dbReference type="EMBL" id="WVZ55400.1"/>
    </source>
</evidence>
<proteinExistence type="predicted"/>
<reference evidence="1 2" key="1">
    <citation type="submission" date="2024-02" db="EMBL/GenBank/DDBJ databases">
        <title>High-quality chromosome-scale genome assembly of Pensacola bahiagrass (Paspalum notatum Flugge var. saurae).</title>
        <authorList>
            <person name="Vega J.M."/>
            <person name="Podio M."/>
            <person name="Orjuela J."/>
            <person name="Siena L.A."/>
            <person name="Pessino S.C."/>
            <person name="Combes M.C."/>
            <person name="Mariac C."/>
            <person name="Albertini E."/>
            <person name="Pupilli F."/>
            <person name="Ortiz J.P.A."/>
            <person name="Leblanc O."/>
        </authorList>
    </citation>
    <scope>NUCLEOTIDE SEQUENCE [LARGE SCALE GENOMIC DNA]</scope>
    <source>
        <strain evidence="1">R1</strain>
        <tissue evidence="1">Leaf</tissue>
    </source>
</reference>
<dbReference type="AlphaFoldDB" id="A0AAQ3PRG0"/>
<keyword evidence="2" id="KW-1185">Reference proteome</keyword>
<gene>
    <name evidence="1" type="ORF">U9M48_006063</name>
</gene>
<dbReference type="EMBL" id="CP144746">
    <property type="protein sequence ID" value="WVZ55400.1"/>
    <property type="molecule type" value="Genomic_DNA"/>
</dbReference>
<evidence type="ECO:0000313" key="2">
    <source>
        <dbReference type="Proteomes" id="UP001341281"/>
    </source>
</evidence>
<name>A0AAQ3PRG0_PASNO</name>
<protein>
    <submittedName>
        <fullName evidence="1">Uncharacterized protein</fullName>
    </submittedName>
</protein>
<organism evidence="1 2">
    <name type="scientific">Paspalum notatum var. saurae</name>
    <dbReference type="NCBI Taxonomy" id="547442"/>
    <lineage>
        <taxon>Eukaryota</taxon>
        <taxon>Viridiplantae</taxon>
        <taxon>Streptophyta</taxon>
        <taxon>Embryophyta</taxon>
        <taxon>Tracheophyta</taxon>
        <taxon>Spermatophyta</taxon>
        <taxon>Magnoliopsida</taxon>
        <taxon>Liliopsida</taxon>
        <taxon>Poales</taxon>
        <taxon>Poaceae</taxon>
        <taxon>PACMAD clade</taxon>
        <taxon>Panicoideae</taxon>
        <taxon>Andropogonodae</taxon>
        <taxon>Paspaleae</taxon>
        <taxon>Paspalinae</taxon>
        <taxon>Paspalum</taxon>
    </lineage>
</organism>
<dbReference type="Proteomes" id="UP001341281">
    <property type="component" value="Chromosome 02"/>
</dbReference>
<accession>A0AAQ3PRG0</accession>
<sequence length="137" mass="16138">MQPSRRRQGKAQPLVPAFLFLIRKIARDWKMPTQASSLLMTRPCHHLSRRLVRTEEEMRIDTKGQIRKLSYGIYDLLPWSVEHYATMILLKVLLDPTVCWRSWFLTDEVAMLQLLGGQQQRRLADGLQPIRGRGLRW</sequence>